<evidence type="ECO:0000313" key="3">
    <source>
        <dbReference type="Proteomes" id="UP000636709"/>
    </source>
</evidence>
<proteinExistence type="predicted"/>
<dbReference type="EMBL" id="JACEFO010000361">
    <property type="protein sequence ID" value="KAF8772768.1"/>
    <property type="molecule type" value="Genomic_DNA"/>
</dbReference>
<dbReference type="Proteomes" id="UP000636709">
    <property type="component" value="Unassembled WGS sequence"/>
</dbReference>
<keyword evidence="3" id="KW-1185">Reference proteome</keyword>
<dbReference type="AlphaFoldDB" id="A0A835FT68"/>
<evidence type="ECO:0000313" key="2">
    <source>
        <dbReference type="EMBL" id="KAF8772768.1"/>
    </source>
</evidence>
<accession>A0A835FT68</accession>
<protein>
    <recommendedName>
        <fullName evidence="1">DUF1618 domain-containing protein</fullName>
    </recommendedName>
</protein>
<dbReference type="Pfam" id="PF07762">
    <property type="entry name" value="DUF1618"/>
    <property type="match status" value="1"/>
</dbReference>
<comment type="caution">
    <text evidence="2">The sequence shown here is derived from an EMBL/GenBank/DDBJ whole genome shotgun (WGS) entry which is preliminary data.</text>
</comment>
<dbReference type="OrthoDB" id="596210at2759"/>
<sequence>MEALPPPAEFAADATATVVSPRWLLLNWYGSRTGDDASVAGDARTVAESCTSTGWPFRISFGVAPPPASSFLNITWLAGDPPRGDRNHDDPPTIIAVHDDCVLFELRTPNTNPEMSLFPNRDYFVYDAGAAARPPSLSWLRACHIPMHEPASSGEGEGAELMQKWKTHVAIPIGNRYLCFVDYLRGMLLCDITGMNTYNHRPLKLRYVPLPGDNIWSDKGRQTRNVAAAGANTVRLVTVDPRCCCGGPGRTWCVRGRFAFTVTAWTLSLMEEEDELSSATWVKDGVLDCEDVWGFPGYGGIPKVSLEYPIVSAENPDVVCFIVCENHYAPSEEMKVWIVEVNVRTKELISTMPRTTDPWRANYHIAARLRWYLIGRTGFLE</sequence>
<evidence type="ECO:0000259" key="1">
    <source>
        <dbReference type="Pfam" id="PF07762"/>
    </source>
</evidence>
<gene>
    <name evidence="2" type="ORF">HU200_005404</name>
</gene>
<organism evidence="2 3">
    <name type="scientific">Digitaria exilis</name>
    <dbReference type="NCBI Taxonomy" id="1010633"/>
    <lineage>
        <taxon>Eukaryota</taxon>
        <taxon>Viridiplantae</taxon>
        <taxon>Streptophyta</taxon>
        <taxon>Embryophyta</taxon>
        <taxon>Tracheophyta</taxon>
        <taxon>Spermatophyta</taxon>
        <taxon>Magnoliopsida</taxon>
        <taxon>Liliopsida</taxon>
        <taxon>Poales</taxon>
        <taxon>Poaceae</taxon>
        <taxon>PACMAD clade</taxon>
        <taxon>Panicoideae</taxon>
        <taxon>Panicodae</taxon>
        <taxon>Paniceae</taxon>
        <taxon>Anthephorinae</taxon>
        <taxon>Digitaria</taxon>
    </lineage>
</organism>
<reference evidence="2" key="1">
    <citation type="submission" date="2020-07" db="EMBL/GenBank/DDBJ databases">
        <title>Genome sequence and genetic diversity analysis of an under-domesticated orphan crop, white fonio (Digitaria exilis).</title>
        <authorList>
            <person name="Bennetzen J.L."/>
            <person name="Chen S."/>
            <person name="Ma X."/>
            <person name="Wang X."/>
            <person name="Yssel A.E.J."/>
            <person name="Chaluvadi S.R."/>
            <person name="Johnson M."/>
            <person name="Gangashetty P."/>
            <person name="Hamidou F."/>
            <person name="Sanogo M.D."/>
            <person name="Zwaenepoel A."/>
            <person name="Wallace J."/>
            <person name="Van De Peer Y."/>
            <person name="Van Deynze A."/>
        </authorList>
    </citation>
    <scope>NUCLEOTIDE SEQUENCE</scope>
    <source>
        <tissue evidence="2">Leaves</tissue>
    </source>
</reference>
<name>A0A835FT68_9POAL</name>
<dbReference type="InterPro" id="IPR011676">
    <property type="entry name" value="DUF1618"/>
</dbReference>
<dbReference type="PANTHER" id="PTHR33074:SF129">
    <property type="entry name" value="DUF1618 DOMAIN-CONTAINING PROTEIN"/>
    <property type="match status" value="1"/>
</dbReference>
<dbReference type="PANTHER" id="PTHR33074">
    <property type="entry name" value="EXPRESSED PROTEIN-RELATED"/>
    <property type="match status" value="1"/>
</dbReference>
<feature type="domain" description="DUF1618" evidence="1">
    <location>
        <begin position="181"/>
        <end position="320"/>
    </location>
</feature>